<dbReference type="EC" id="3.1.4.58" evidence="2"/>
<dbReference type="InterPro" id="IPR009097">
    <property type="entry name" value="Cyclic_Pdiesterase"/>
</dbReference>
<name>A0A8J3BGD6_9ACTN</name>
<comment type="catalytic activity">
    <reaction evidence="2">
        <text>a 3'-end 2',3'-cyclophospho-ribonucleotide-RNA + H2O = a 3'-end 2'-phospho-ribonucleotide-RNA + H(+)</text>
        <dbReference type="Rhea" id="RHEA:11828"/>
        <dbReference type="Rhea" id="RHEA-COMP:10464"/>
        <dbReference type="Rhea" id="RHEA-COMP:17353"/>
        <dbReference type="ChEBI" id="CHEBI:15377"/>
        <dbReference type="ChEBI" id="CHEBI:15378"/>
        <dbReference type="ChEBI" id="CHEBI:83064"/>
        <dbReference type="ChEBI" id="CHEBI:173113"/>
        <dbReference type="EC" id="3.1.4.58"/>
    </reaction>
</comment>
<keyword evidence="1 2" id="KW-0378">Hydrolase</keyword>
<reference evidence="3" key="2">
    <citation type="submission" date="2020-09" db="EMBL/GenBank/DDBJ databases">
        <authorList>
            <person name="Sun Q."/>
            <person name="Ohkuma M."/>
        </authorList>
    </citation>
    <scope>NUCLEOTIDE SEQUENCE</scope>
    <source>
        <strain evidence="3">JCM 3091</strain>
    </source>
</reference>
<dbReference type="EMBL" id="BMQC01000003">
    <property type="protein sequence ID" value="GGK20047.1"/>
    <property type="molecule type" value="Genomic_DNA"/>
</dbReference>
<dbReference type="Gene3D" id="3.90.1140.10">
    <property type="entry name" value="Cyclic phosphodiesterase"/>
    <property type="match status" value="1"/>
</dbReference>
<evidence type="ECO:0000313" key="4">
    <source>
        <dbReference type="Proteomes" id="UP000662200"/>
    </source>
</evidence>
<dbReference type="Proteomes" id="UP000662200">
    <property type="component" value="Unassembled WGS sequence"/>
</dbReference>
<dbReference type="GO" id="GO:0008664">
    <property type="term" value="F:RNA 2',3'-cyclic 3'-phosphodiesterase activity"/>
    <property type="evidence" value="ECO:0007669"/>
    <property type="project" value="UniProtKB-EC"/>
</dbReference>
<feature type="short sequence motif" description="HXTX 1" evidence="2">
    <location>
        <begin position="69"/>
        <end position="72"/>
    </location>
</feature>
<dbReference type="NCBIfam" id="TIGR02258">
    <property type="entry name" value="2_5_ligase"/>
    <property type="match status" value="1"/>
</dbReference>
<accession>A0A8J3BGD6</accession>
<feature type="short sequence motif" description="HXTX 2" evidence="2">
    <location>
        <begin position="160"/>
        <end position="163"/>
    </location>
</feature>
<reference evidence="3" key="1">
    <citation type="journal article" date="2014" name="Int. J. Syst. Evol. Microbiol.">
        <title>Complete genome sequence of Corynebacterium casei LMG S-19264T (=DSM 44701T), isolated from a smear-ripened cheese.</title>
        <authorList>
            <consortium name="US DOE Joint Genome Institute (JGI-PGF)"/>
            <person name="Walter F."/>
            <person name="Albersmeier A."/>
            <person name="Kalinowski J."/>
            <person name="Ruckert C."/>
        </authorList>
    </citation>
    <scope>NUCLEOTIDE SEQUENCE</scope>
    <source>
        <strain evidence="3">JCM 3091</strain>
    </source>
</reference>
<dbReference type="PANTHER" id="PTHR35561:SF1">
    <property type="entry name" value="RNA 2',3'-CYCLIC PHOSPHODIESTERASE"/>
    <property type="match status" value="1"/>
</dbReference>
<feature type="active site" description="Proton donor" evidence="2">
    <location>
        <position position="69"/>
    </location>
</feature>
<feature type="active site" description="Proton acceptor" evidence="2">
    <location>
        <position position="160"/>
    </location>
</feature>
<dbReference type="SUPFAM" id="SSF55144">
    <property type="entry name" value="LigT-like"/>
    <property type="match status" value="1"/>
</dbReference>
<comment type="function">
    <text evidence="2">Hydrolyzes RNA 2',3'-cyclic phosphodiester to an RNA 2'-phosphomonoester.</text>
</comment>
<proteinExistence type="inferred from homology"/>
<evidence type="ECO:0000313" key="3">
    <source>
        <dbReference type="EMBL" id="GGK20047.1"/>
    </source>
</evidence>
<gene>
    <name evidence="3" type="ORF">GCM10010124_10810</name>
</gene>
<keyword evidence="4" id="KW-1185">Reference proteome</keyword>
<comment type="similarity">
    <text evidence="2">Belongs to the 2H phosphoesterase superfamily. ThpR family.</text>
</comment>
<dbReference type="Pfam" id="PF13563">
    <property type="entry name" value="2_5_RNA_ligase2"/>
    <property type="match status" value="1"/>
</dbReference>
<dbReference type="PANTHER" id="PTHR35561">
    <property type="entry name" value="RNA 2',3'-CYCLIC PHOSPHODIESTERASE"/>
    <property type="match status" value="1"/>
</dbReference>
<evidence type="ECO:0000256" key="1">
    <source>
        <dbReference type="ARBA" id="ARBA00022801"/>
    </source>
</evidence>
<organism evidence="3 4">
    <name type="scientific">Pilimelia terevasa</name>
    <dbReference type="NCBI Taxonomy" id="53372"/>
    <lineage>
        <taxon>Bacteria</taxon>
        <taxon>Bacillati</taxon>
        <taxon>Actinomycetota</taxon>
        <taxon>Actinomycetes</taxon>
        <taxon>Micromonosporales</taxon>
        <taxon>Micromonosporaceae</taxon>
        <taxon>Pilimelia</taxon>
    </lineage>
</organism>
<dbReference type="InterPro" id="IPR004175">
    <property type="entry name" value="RNA_CPDase"/>
</dbReference>
<dbReference type="GO" id="GO:0004113">
    <property type="term" value="F:2',3'-cyclic-nucleotide 3'-phosphodiesterase activity"/>
    <property type="evidence" value="ECO:0007669"/>
    <property type="project" value="InterPro"/>
</dbReference>
<dbReference type="HAMAP" id="MF_01940">
    <property type="entry name" value="RNA_CPDase"/>
    <property type="match status" value="1"/>
</dbReference>
<evidence type="ECO:0000256" key="2">
    <source>
        <dbReference type="HAMAP-Rule" id="MF_01940"/>
    </source>
</evidence>
<protein>
    <recommendedName>
        <fullName evidence="2">RNA 2',3'-cyclic phosphodiesterase</fullName>
        <shortName evidence="2">RNA 2',3'-CPDase</shortName>
        <ecNumber evidence="2">3.1.4.58</ecNumber>
    </recommendedName>
</protein>
<sequence>MSGRAPRRPEPPAAAPEPPGAEALRLFVAVAPAAAAAADLRRFADSLAVGRAAAVDGQPVRWVSPGRWHLTLAFLGDLPTGRVAEAAGALDTAAAAWRRWTPVPLRLRLAGGGTFGAGRSTVLWAGVGGEVEALRHLARQLRTALRAARLPYDARPFRPHLTLARPGAHLAVDADVAALAGYAGPPWTATEVDLVHSATGPRPRHRRVATADLTVGA</sequence>
<comment type="caution">
    <text evidence="3">The sequence shown here is derived from an EMBL/GenBank/DDBJ whole genome shotgun (WGS) entry which is preliminary data.</text>
</comment>
<dbReference type="AlphaFoldDB" id="A0A8J3BGD6"/>